<dbReference type="PROSITE" id="PS50111">
    <property type="entry name" value="CHEMOTAXIS_TRANSDUC_2"/>
    <property type="match status" value="1"/>
</dbReference>
<reference evidence="5 6" key="1">
    <citation type="submission" date="2016-04" db="EMBL/GenBank/DDBJ databases">
        <title>Draft genome sequence of freshwater magnetotactic bacteria Magnetospirillum marisnigri SP-1 and Magnetospirillum moscoviense BB-1.</title>
        <authorList>
            <person name="Koziaeva V."/>
            <person name="Dziuba M.V."/>
            <person name="Ivanov T.M."/>
            <person name="Kuznetsov B."/>
            <person name="Grouzdev D.S."/>
        </authorList>
    </citation>
    <scope>NUCLEOTIDE SEQUENCE [LARGE SCALE GENOMIC DNA]</scope>
    <source>
        <strain evidence="5 6">SP-1</strain>
    </source>
</reference>
<dbReference type="Gene3D" id="1.10.287.950">
    <property type="entry name" value="Methyl-accepting chemotaxis protein"/>
    <property type="match status" value="1"/>
</dbReference>
<name>A0A178MZ44_9PROT</name>
<dbReference type="Pfam" id="PF00015">
    <property type="entry name" value="MCPsignal"/>
    <property type="match status" value="1"/>
</dbReference>
<dbReference type="PANTHER" id="PTHR32089:SF112">
    <property type="entry name" value="LYSOZYME-LIKE PROTEIN-RELATED"/>
    <property type="match status" value="1"/>
</dbReference>
<evidence type="ECO:0000256" key="2">
    <source>
        <dbReference type="ARBA" id="ARBA00029447"/>
    </source>
</evidence>
<keyword evidence="6" id="KW-1185">Reference proteome</keyword>
<organism evidence="5 6">
    <name type="scientific">Paramagnetospirillum marisnigri</name>
    <dbReference type="NCBI Taxonomy" id="1285242"/>
    <lineage>
        <taxon>Bacteria</taxon>
        <taxon>Pseudomonadati</taxon>
        <taxon>Pseudomonadota</taxon>
        <taxon>Alphaproteobacteria</taxon>
        <taxon>Rhodospirillales</taxon>
        <taxon>Magnetospirillaceae</taxon>
        <taxon>Paramagnetospirillum</taxon>
    </lineage>
</organism>
<dbReference type="Proteomes" id="UP000078428">
    <property type="component" value="Unassembled WGS sequence"/>
</dbReference>
<dbReference type="OrthoDB" id="9814866at2"/>
<dbReference type="InterPro" id="IPR004089">
    <property type="entry name" value="MCPsignal_dom"/>
</dbReference>
<dbReference type="PANTHER" id="PTHR32089">
    <property type="entry name" value="METHYL-ACCEPTING CHEMOTAXIS PROTEIN MCPB"/>
    <property type="match status" value="1"/>
</dbReference>
<comment type="caution">
    <text evidence="5">The sequence shown here is derived from an EMBL/GenBank/DDBJ whole genome shotgun (WGS) entry which is preliminary data.</text>
</comment>
<evidence type="ECO:0000256" key="3">
    <source>
        <dbReference type="PROSITE-ProRule" id="PRU00284"/>
    </source>
</evidence>
<dbReference type="STRING" id="1285242.A6A04_11120"/>
<sequence length="348" mass="37906">MSEPERILELTRAVHDVATDKIRLIKQVTGTTRILSLNALIEATRAGEVGRGFAVVANEVKNVSNSINTITQAMEGELSSSIDDLMSLGQTMVQQLRGSRLTDLALNMIEIIDRNLYERSCDVRWWATDSAVVDCLAHDGHEAANHACKRLGVILDSYTVYLDLWIADASGRVVANGRPSRYPRAIGTNVANERWFRDAMATRNGGEYAVADVSTTASLDNAQVATYAAAIRKGGEADGEVIGALGIFFDWQPQAETVVKGVRLREEEKTTTRCLLLDGNCRVIAASDGMGVLSEIFPLEHTHGNAASYVDERGTVVGYSLTPGYETYEGLGWYGVIVQRPRDGGNVH</sequence>
<evidence type="ECO:0000256" key="1">
    <source>
        <dbReference type="ARBA" id="ARBA00023224"/>
    </source>
</evidence>
<evidence type="ECO:0000313" key="6">
    <source>
        <dbReference type="Proteomes" id="UP000078428"/>
    </source>
</evidence>
<dbReference type="Gene3D" id="3.30.450.20">
    <property type="entry name" value="PAS domain"/>
    <property type="match status" value="1"/>
</dbReference>
<dbReference type="EMBL" id="LWQT01000020">
    <property type="protein sequence ID" value="OAN55208.1"/>
    <property type="molecule type" value="Genomic_DNA"/>
</dbReference>
<dbReference type="GO" id="GO:0016020">
    <property type="term" value="C:membrane"/>
    <property type="evidence" value="ECO:0007669"/>
    <property type="project" value="InterPro"/>
</dbReference>
<evidence type="ECO:0000259" key="4">
    <source>
        <dbReference type="PROSITE" id="PS50111"/>
    </source>
</evidence>
<dbReference type="SUPFAM" id="SSF58104">
    <property type="entry name" value="Methyl-accepting chemotaxis protein (MCP) signaling domain"/>
    <property type="match status" value="1"/>
</dbReference>
<dbReference type="PRINTS" id="PR00260">
    <property type="entry name" value="CHEMTRNSDUCR"/>
</dbReference>
<protein>
    <submittedName>
        <fullName evidence="5">Chemotaxis protein</fullName>
    </submittedName>
</protein>
<feature type="domain" description="Methyl-accepting transducer" evidence="4">
    <location>
        <begin position="1"/>
        <end position="80"/>
    </location>
</feature>
<evidence type="ECO:0000313" key="5">
    <source>
        <dbReference type="EMBL" id="OAN55208.1"/>
    </source>
</evidence>
<comment type="similarity">
    <text evidence="2">Belongs to the methyl-accepting chemotaxis (MCP) protein family.</text>
</comment>
<gene>
    <name evidence="5" type="ORF">A6A04_11120</name>
</gene>
<dbReference type="GO" id="GO:0006935">
    <property type="term" value="P:chemotaxis"/>
    <property type="evidence" value="ECO:0007669"/>
    <property type="project" value="InterPro"/>
</dbReference>
<proteinExistence type="inferred from homology"/>
<dbReference type="AlphaFoldDB" id="A0A178MZ44"/>
<dbReference type="RefSeq" id="WP_068489391.1">
    <property type="nucleotide sequence ID" value="NZ_LWQT01000020.1"/>
</dbReference>
<accession>A0A178MZ44</accession>
<keyword evidence="1 3" id="KW-0807">Transducer</keyword>
<dbReference type="GO" id="GO:0007165">
    <property type="term" value="P:signal transduction"/>
    <property type="evidence" value="ECO:0007669"/>
    <property type="project" value="UniProtKB-KW"/>
</dbReference>
<dbReference type="GO" id="GO:0004888">
    <property type="term" value="F:transmembrane signaling receptor activity"/>
    <property type="evidence" value="ECO:0007669"/>
    <property type="project" value="InterPro"/>
</dbReference>
<dbReference type="InterPro" id="IPR004090">
    <property type="entry name" value="Chemotax_Me-accpt_rcpt"/>
</dbReference>